<sequence>MAARTVGFAIDESMRADLDEVVERYADGNRSEFLRAAVRRYKADLLRERLVSVREEARAERGGRIYTHDEVLELIARP</sequence>
<accession>A0ABW2SKW6</accession>
<dbReference type="CDD" id="cd22231">
    <property type="entry name" value="RHH_NikR_HicB-like"/>
    <property type="match status" value="1"/>
</dbReference>
<organism evidence="1 2">
    <name type="scientific">Schaalia naturae</name>
    <dbReference type="NCBI Taxonomy" id="635203"/>
    <lineage>
        <taxon>Bacteria</taxon>
        <taxon>Bacillati</taxon>
        <taxon>Actinomycetota</taxon>
        <taxon>Actinomycetes</taxon>
        <taxon>Actinomycetales</taxon>
        <taxon>Actinomycetaceae</taxon>
        <taxon>Schaalia</taxon>
    </lineage>
</organism>
<dbReference type="RefSeq" id="WP_380971868.1">
    <property type="nucleotide sequence ID" value="NZ_JBHTEF010000001.1"/>
</dbReference>
<evidence type="ECO:0000313" key="1">
    <source>
        <dbReference type="EMBL" id="MFC7580136.1"/>
    </source>
</evidence>
<dbReference type="Gene3D" id="1.10.1220.10">
    <property type="entry name" value="Met repressor-like"/>
    <property type="match status" value="1"/>
</dbReference>
<reference evidence="2" key="1">
    <citation type="journal article" date="2019" name="Int. J. Syst. Evol. Microbiol.">
        <title>The Global Catalogue of Microorganisms (GCM) 10K type strain sequencing project: providing services to taxonomists for standard genome sequencing and annotation.</title>
        <authorList>
            <consortium name="The Broad Institute Genomics Platform"/>
            <consortium name="The Broad Institute Genome Sequencing Center for Infectious Disease"/>
            <person name="Wu L."/>
            <person name="Ma J."/>
        </authorList>
    </citation>
    <scope>NUCLEOTIDE SEQUENCE [LARGE SCALE GENOMIC DNA]</scope>
    <source>
        <strain evidence="2">CCUG 56698</strain>
    </source>
</reference>
<gene>
    <name evidence="1" type="ORF">ACFQWG_02725</name>
</gene>
<name>A0ABW2SKW6_9ACTO</name>
<keyword evidence="2" id="KW-1185">Reference proteome</keyword>
<comment type="caution">
    <text evidence="1">The sequence shown here is derived from an EMBL/GenBank/DDBJ whole genome shotgun (WGS) entry which is preliminary data.</text>
</comment>
<dbReference type="InterPro" id="IPR010985">
    <property type="entry name" value="Ribbon_hlx_hlx"/>
</dbReference>
<protein>
    <submittedName>
        <fullName evidence="1">Ribbon-helix-helix domain-containing protein</fullName>
    </submittedName>
</protein>
<proteinExistence type="predicted"/>
<dbReference type="Proteomes" id="UP001596527">
    <property type="component" value="Unassembled WGS sequence"/>
</dbReference>
<dbReference type="SUPFAM" id="SSF47598">
    <property type="entry name" value="Ribbon-helix-helix"/>
    <property type="match status" value="1"/>
</dbReference>
<dbReference type="EMBL" id="JBHTEF010000001">
    <property type="protein sequence ID" value="MFC7580136.1"/>
    <property type="molecule type" value="Genomic_DNA"/>
</dbReference>
<dbReference type="InterPro" id="IPR013321">
    <property type="entry name" value="Arc_rbn_hlx_hlx"/>
</dbReference>
<evidence type="ECO:0000313" key="2">
    <source>
        <dbReference type="Proteomes" id="UP001596527"/>
    </source>
</evidence>